<evidence type="ECO:0000259" key="3">
    <source>
        <dbReference type="PROSITE" id="PS51186"/>
    </source>
</evidence>
<dbReference type="SUPFAM" id="SSF55729">
    <property type="entry name" value="Acyl-CoA N-acyltransferases (Nat)"/>
    <property type="match status" value="1"/>
</dbReference>
<evidence type="ECO:0000313" key="4">
    <source>
        <dbReference type="EMBL" id="AYF94096.1"/>
    </source>
</evidence>
<dbReference type="RefSeq" id="WP_023024124.1">
    <property type="nucleotide sequence ID" value="NZ_CP032620.1"/>
</dbReference>
<gene>
    <name evidence="4" type="ORF">D7D50_05585</name>
</gene>
<proteinExistence type="predicted"/>
<name>A0ABM6Z9I1_9STRE</name>
<evidence type="ECO:0000313" key="5">
    <source>
        <dbReference type="Proteomes" id="UP000277293"/>
    </source>
</evidence>
<dbReference type="Proteomes" id="UP000277293">
    <property type="component" value="Chromosome"/>
</dbReference>
<evidence type="ECO:0000256" key="2">
    <source>
        <dbReference type="ARBA" id="ARBA00023315"/>
    </source>
</evidence>
<dbReference type="CDD" id="cd04301">
    <property type="entry name" value="NAT_SF"/>
    <property type="match status" value="1"/>
</dbReference>
<dbReference type="InterPro" id="IPR016181">
    <property type="entry name" value="Acyl_CoA_acyltransferase"/>
</dbReference>
<keyword evidence="5" id="KW-1185">Reference proteome</keyword>
<keyword evidence="2" id="KW-0012">Acyltransferase</keyword>
<accession>A0ABM6Z9I1</accession>
<dbReference type="InterPro" id="IPR051635">
    <property type="entry name" value="SNAT-like"/>
</dbReference>
<sequence length="166" mass="18562">MNIRRATIDDLEAILAIELENFSPEEAIDETVLAKHIESFHNSFLVAEKDGQLLGYLEGPVTQKRYVDDRSFTVDVRDESHLAGGFITITSLSIAQSAQGLGVGKALLETMKRVALEEGREGISLTCHDYLIEYYERNGFVNEGRSASNYAGEVWYDLVWEVPSSK</sequence>
<protein>
    <submittedName>
        <fullName evidence="4">N-acetyltransferase</fullName>
    </submittedName>
</protein>
<dbReference type="Pfam" id="PF00583">
    <property type="entry name" value="Acetyltransf_1"/>
    <property type="match status" value="1"/>
</dbReference>
<feature type="domain" description="N-acetyltransferase" evidence="3">
    <location>
        <begin position="1"/>
        <end position="161"/>
    </location>
</feature>
<dbReference type="EMBL" id="CP032620">
    <property type="protein sequence ID" value="AYF94096.1"/>
    <property type="molecule type" value="Genomic_DNA"/>
</dbReference>
<dbReference type="Gene3D" id="3.40.630.30">
    <property type="match status" value="1"/>
</dbReference>
<organism evidence="4 5">
    <name type="scientific">Streptococcus koreensis</name>
    <dbReference type="NCBI Taxonomy" id="2382163"/>
    <lineage>
        <taxon>Bacteria</taxon>
        <taxon>Bacillati</taxon>
        <taxon>Bacillota</taxon>
        <taxon>Bacilli</taxon>
        <taxon>Lactobacillales</taxon>
        <taxon>Streptococcaceae</taxon>
        <taxon>Streptococcus</taxon>
    </lineage>
</organism>
<dbReference type="PANTHER" id="PTHR10908">
    <property type="entry name" value="SEROTONIN N-ACETYLTRANSFERASE"/>
    <property type="match status" value="1"/>
</dbReference>
<dbReference type="PROSITE" id="PS51186">
    <property type="entry name" value="GNAT"/>
    <property type="match status" value="1"/>
</dbReference>
<dbReference type="InterPro" id="IPR000182">
    <property type="entry name" value="GNAT_dom"/>
</dbReference>
<reference evidence="5" key="1">
    <citation type="submission" date="2018-09" db="EMBL/GenBank/DDBJ databases">
        <title>Complete genome sequence of Streptococcus sp. KCOM 2890 (=JS71).</title>
        <authorList>
            <person name="Kook J.-K."/>
            <person name="Park S.-N."/>
            <person name="Lim Y.K."/>
        </authorList>
    </citation>
    <scope>NUCLEOTIDE SEQUENCE [LARGE SCALE GENOMIC DNA]</scope>
    <source>
        <strain evidence="5">JS71</strain>
    </source>
</reference>
<keyword evidence="1" id="KW-0808">Transferase</keyword>
<evidence type="ECO:0000256" key="1">
    <source>
        <dbReference type="ARBA" id="ARBA00022679"/>
    </source>
</evidence>
<dbReference type="PANTHER" id="PTHR10908:SF0">
    <property type="entry name" value="SEROTONIN N-ACETYLTRANSFERASE"/>
    <property type="match status" value="1"/>
</dbReference>